<evidence type="ECO:0000256" key="9">
    <source>
        <dbReference type="ARBA" id="ARBA00049473"/>
    </source>
</evidence>
<dbReference type="Gene3D" id="3.40.50.970">
    <property type="match status" value="2"/>
</dbReference>
<evidence type="ECO:0000256" key="4">
    <source>
        <dbReference type="ARBA" id="ARBA00013152"/>
    </source>
</evidence>
<dbReference type="InterPro" id="IPR009014">
    <property type="entry name" value="Transketo_C/PFOR_II"/>
</dbReference>
<evidence type="ECO:0000256" key="10">
    <source>
        <dbReference type="NCBIfam" id="TIGR00232"/>
    </source>
</evidence>
<dbReference type="PANTHER" id="PTHR43522:SF2">
    <property type="entry name" value="TRANSKETOLASE 1-RELATED"/>
    <property type="match status" value="1"/>
</dbReference>
<keyword evidence="8" id="KW-0786">Thiamine pyrophosphate</keyword>
<dbReference type="SUPFAM" id="SSF52922">
    <property type="entry name" value="TK C-terminal domain-like"/>
    <property type="match status" value="1"/>
</dbReference>
<dbReference type="SUPFAM" id="SSF52518">
    <property type="entry name" value="Thiamin diphosphate-binding fold (THDP-binding)"/>
    <property type="match status" value="2"/>
</dbReference>
<dbReference type="GO" id="GO:0004802">
    <property type="term" value="F:transketolase activity"/>
    <property type="evidence" value="ECO:0007669"/>
    <property type="project" value="UniProtKB-EC"/>
</dbReference>
<sequence length="679" mass="71980">MSMPATIERQDGEGQDTQQGLAWPVTAALRALAMDAVEQAKSGHPGAPMGMAEIAAVLWRGVMRHDPADPRWPDRDRFVLSNGHASMLLYGLLHLTGYDLPIDEIRRFRQLHSKTPGHPEYGLTPGVETTTGPLGQGLTNAVGMALAEKTLAAQFNRPGHAIVDHRTFVFLGDGCLMEGISHEAASLAGRLGLGKLIAVWDDNGISIDGKVTEWFADDTPARFRAYGWQVIEGVDGHDPEAIARAFAEALADQTKPTLICARTTIGRGAPTKQGHQDTHGAPLGAEEIARTRAAMGWTHPPFHVPAEVYAEWDGRARGAALSAAWRARFSAYAAAHPDLAAEFERRLAGDLPAGFAEAAAAALAAETASGAVATRKAGQIALTEFAKALPELLGGSADLSHSNLTFHPKSVPVTRDPAGNQILFGVREFGMSAIANGIALHGGFIPYVATFLVFSDYARNAVRMSALMGLRVIYVFTHDSISVGEDGPTHQPIEHVESLRLIPGLDVWRPADAAETAVAWQAALERRDGPSALILTRQALPPQPADHLDTLGRTGARVLVEAPHAAATLVATGSEVRLAMDAAKRLADDGIAVRVVSMPCVERVEALSDAVRAALVPPDRPVVVVEAGATRGWRGLAGRRGAVIGLDRFGESGPERDLLTHFGFTAEAVAGTVRAVLAG</sequence>
<dbReference type="Pfam" id="PF22613">
    <property type="entry name" value="Transketolase_C_1"/>
    <property type="match status" value="1"/>
</dbReference>
<keyword evidence="13" id="KW-1185">Reference proteome</keyword>
<dbReference type="Proteomes" id="UP001165652">
    <property type="component" value="Unassembled WGS sequence"/>
</dbReference>
<dbReference type="InterPro" id="IPR005474">
    <property type="entry name" value="Transketolase_N"/>
</dbReference>
<name>A0ABT5JDU6_RHOTP</name>
<feature type="domain" description="Transketolase-like pyrimidine-binding" evidence="11">
    <location>
        <begin position="372"/>
        <end position="543"/>
    </location>
</feature>
<reference evidence="12" key="1">
    <citation type="journal article" date="2023" name="Microbiol Resour">
        <title>Genome Sequences of Rhodoplanes serenus and Two Thermotolerant Strains, Rhodoplanes tepidamans and 'Rhodoplanes cryptolactis,' Further Refine the Genus.</title>
        <authorList>
            <person name="Rayyan A.A."/>
            <person name="Kyndt J.A."/>
        </authorList>
    </citation>
    <scope>NUCLEOTIDE SEQUENCE</scope>
    <source>
        <strain evidence="12">DSM 9987</strain>
    </source>
</reference>
<dbReference type="Gene3D" id="3.40.50.920">
    <property type="match status" value="1"/>
</dbReference>
<keyword evidence="6" id="KW-0479">Metal-binding</keyword>
<dbReference type="EMBL" id="JAQQLI010000030">
    <property type="protein sequence ID" value="MDC7787623.1"/>
    <property type="molecule type" value="Genomic_DNA"/>
</dbReference>
<dbReference type="NCBIfam" id="TIGR00232">
    <property type="entry name" value="tktlase_bact"/>
    <property type="match status" value="1"/>
</dbReference>
<protein>
    <recommendedName>
        <fullName evidence="4 10">Transketolase</fullName>
        <ecNumber evidence="4 10">2.2.1.1</ecNumber>
    </recommendedName>
</protein>
<dbReference type="InterPro" id="IPR005475">
    <property type="entry name" value="Transketolase-like_Pyr-bd"/>
</dbReference>
<dbReference type="InterPro" id="IPR055152">
    <property type="entry name" value="Transketolase-like_C_2"/>
</dbReference>
<organism evidence="12 13">
    <name type="scientific">Rhodoplanes tepidamans</name>
    <name type="common">Rhodoplanes cryptolactis</name>
    <dbReference type="NCBI Taxonomy" id="200616"/>
    <lineage>
        <taxon>Bacteria</taxon>
        <taxon>Pseudomonadati</taxon>
        <taxon>Pseudomonadota</taxon>
        <taxon>Alphaproteobacteria</taxon>
        <taxon>Hyphomicrobiales</taxon>
        <taxon>Nitrobacteraceae</taxon>
        <taxon>Rhodoplanes</taxon>
    </lineage>
</organism>
<dbReference type="InterPro" id="IPR049557">
    <property type="entry name" value="Transketolase_CS"/>
</dbReference>
<evidence type="ECO:0000256" key="5">
    <source>
        <dbReference type="ARBA" id="ARBA00022679"/>
    </source>
</evidence>
<dbReference type="PANTHER" id="PTHR43522">
    <property type="entry name" value="TRANSKETOLASE"/>
    <property type="match status" value="1"/>
</dbReference>
<dbReference type="InterPro" id="IPR029061">
    <property type="entry name" value="THDP-binding"/>
</dbReference>
<evidence type="ECO:0000256" key="2">
    <source>
        <dbReference type="ARBA" id="ARBA00001964"/>
    </source>
</evidence>
<evidence type="ECO:0000313" key="12">
    <source>
        <dbReference type="EMBL" id="MDC7787623.1"/>
    </source>
</evidence>
<proteinExistence type="inferred from homology"/>
<dbReference type="PROSITE" id="PS00801">
    <property type="entry name" value="TRANSKETOLASE_1"/>
    <property type="match status" value="1"/>
</dbReference>
<dbReference type="InterPro" id="IPR005478">
    <property type="entry name" value="Transketolase_bac-like"/>
</dbReference>
<comment type="similarity">
    <text evidence="3">Belongs to the transketolase family.</text>
</comment>
<comment type="cofactor">
    <cofactor evidence="1">
        <name>Mg(2+)</name>
        <dbReference type="ChEBI" id="CHEBI:18420"/>
    </cofactor>
</comment>
<dbReference type="SMART" id="SM00861">
    <property type="entry name" value="Transket_pyr"/>
    <property type="match status" value="1"/>
</dbReference>
<evidence type="ECO:0000259" key="11">
    <source>
        <dbReference type="SMART" id="SM00861"/>
    </source>
</evidence>
<evidence type="ECO:0000256" key="7">
    <source>
        <dbReference type="ARBA" id="ARBA00022842"/>
    </source>
</evidence>
<evidence type="ECO:0000256" key="8">
    <source>
        <dbReference type="ARBA" id="ARBA00023052"/>
    </source>
</evidence>
<keyword evidence="5 12" id="KW-0808">Transferase</keyword>
<dbReference type="Pfam" id="PF00456">
    <property type="entry name" value="Transketolase_N"/>
    <property type="match status" value="1"/>
</dbReference>
<dbReference type="Pfam" id="PF02779">
    <property type="entry name" value="Transket_pyr"/>
    <property type="match status" value="1"/>
</dbReference>
<evidence type="ECO:0000256" key="6">
    <source>
        <dbReference type="ARBA" id="ARBA00022723"/>
    </source>
</evidence>
<reference evidence="12" key="2">
    <citation type="submission" date="2023-02" db="EMBL/GenBank/DDBJ databases">
        <authorList>
            <person name="Rayyan A."/>
            <person name="Meyer T."/>
            <person name="Kyndt J.A."/>
        </authorList>
    </citation>
    <scope>NUCLEOTIDE SEQUENCE</scope>
    <source>
        <strain evidence="12">DSM 9987</strain>
    </source>
</reference>
<dbReference type="InterPro" id="IPR033247">
    <property type="entry name" value="Transketolase_fam"/>
</dbReference>
<gene>
    <name evidence="12" type="primary">tkt</name>
    <name evidence="12" type="ORF">PQJ73_18185</name>
</gene>
<dbReference type="CDD" id="cd07033">
    <property type="entry name" value="TPP_PYR_DXS_TK_like"/>
    <property type="match status" value="1"/>
</dbReference>
<evidence type="ECO:0000256" key="3">
    <source>
        <dbReference type="ARBA" id="ARBA00007131"/>
    </source>
</evidence>
<evidence type="ECO:0000313" key="13">
    <source>
        <dbReference type="Proteomes" id="UP001165652"/>
    </source>
</evidence>
<comment type="catalytic activity">
    <reaction evidence="9">
        <text>D-sedoheptulose 7-phosphate + D-glyceraldehyde 3-phosphate = aldehydo-D-ribose 5-phosphate + D-xylulose 5-phosphate</text>
        <dbReference type="Rhea" id="RHEA:10508"/>
        <dbReference type="ChEBI" id="CHEBI:57483"/>
        <dbReference type="ChEBI" id="CHEBI:57737"/>
        <dbReference type="ChEBI" id="CHEBI:58273"/>
        <dbReference type="ChEBI" id="CHEBI:59776"/>
        <dbReference type="EC" id="2.2.1.1"/>
    </reaction>
</comment>
<comment type="cofactor">
    <cofactor evidence="2">
        <name>thiamine diphosphate</name>
        <dbReference type="ChEBI" id="CHEBI:58937"/>
    </cofactor>
</comment>
<evidence type="ECO:0000256" key="1">
    <source>
        <dbReference type="ARBA" id="ARBA00001946"/>
    </source>
</evidence>
<accession>A0ABT5JDU6</accession>
<dbReference type="EC" id="2.2.1.1" evidence="4 10"/>
<comment type="caution">
    <text evidence="12">The sequence shown here is derived from an EMBL/GenBank/DDBJ whole genome shotgun (WGS) entry which is preliminary data.</text>
</comment>
<dbReference type="CDD" id="cd02012">
    <property type="entry name" value="TPP_TK"/>
    <property type="match status" value="1"/>
</dbReference>
<keyword evidence="7" id="KW-0460">Magnesium</keyword>